<dbReference type="SUPFAM" id="SSF53474">
    <property type="entry name" value="alpha/beta-Hydrolases"/>
    <property type="match status" value="1"/>
</dbReference>
<dbReference type="Proteomes" id="UP000077317">
    <property type="component" value="Chromosome"/>
</dbReference>
<dbReference type="EMBL" id="CP014699">
    <property type="protein sequence ID" value="AND78700.1"/>
    <property type="molecule type" value="Genomic_DNA"/>
</dbReference>
<dbReference type="GO" id="GO:0016787">
    <property type="term" value="F:hydrolase activity"/>
    <property type="evidence" value="ECO:0007669"/>
    <property type="project" value="InterPro"/>
</dbReference>
<dbReference type="InterPro" id="IPR002925">
    <property type="entry name" value="Dienelactn_hydro"/>
</dbReference>
<evidence type="ECO:0000313" key="2">
    <source>
        <dbReference type="EMBL" id="AND78700.1"/>
    </source>
</evidence>
<dbReference type="PANTHER" id="PTHR47751:SF1">
    <property type="entry name" value="SUPERFAMILY HYDROLASE, PUTATIVE (AFU_ORTHOLOGUE AFUA_2G16580)-RELATED"/>
    <property type="match status" value="1"/>
</dbReference>
<gene>
    <name evidence="2" type="ORF">A0O21_00985</name>
</gene>
<keyword evidence="3" id="KW-1185">Reference proteome</keyword>
<dbReference type="OrthoDB" id="9805123at2"/>
<organism evidence="2 3">
    <name type="scientific">Streptococcus pantholopis</name>
    <dbReference type="NCBI Taxonomy" id="1811193"/>
    <lineage>
        <taxon>Bacteria</taxon>
        <taxon>Bacillati</taxon>
        <taxon>Bacillota</taxon>
        <taxon>Bacilli</taxon>
        <taxon>Lactobacillales</taxon>
        <taxon>Streptococcaceae</taxon>
        <taxon>Streptococcus</taxon>
    </lineage>
</organism>
<reference evidence="2 3" key="1">
    <citation type="journal article" date="2016" name="Int. J. Syst. Evol. Microbiol.">
        <title>Streptococcuspantholopis sp. nov., isolated from faeces of the Tibetan antelope (Pantholops hodgsonii).</title>
        <authorList>
            <person name="Bai X."/>
            <person name="Xiong Y."/>
            <person name="Lu S."/>
            <person name="Jin D."/>
            <person name="Lai X."/>
            <person name="Yang J."/>
            <person name="Niu L."/>
            <person name="Hu S."/>
            <person name="Meng X."/>
            <person name="Pu J."/>
            <person name="Ye C."/>
            <person name="Xu J."/>
        </authorList>
    </citation>
    <scope>NUCLEOTIDE SEQUENCE [LARGE SCALE GENOMIC DNA]</scope>
    <source>
        <strain evidence="2 3">TA 26</strain>
    </source>
</reference>
<dbReference type="RefSeq" id="WP_067060163.1">
    <property type="nucleotide sequence ID" value="NZ_CP014699.1"/>
</dbReference>
<protein>
    <recommendedName>
        <fullName evidence="1">Dienelactone hydrolase domain-containing protein</fullName>
    </recommendedName>
</protein>
<dbReference type="Pfam" id="PF01738">
    <property type="entry name" value="DLH"/>
    <property type="match status" value="1"/>
</dbReference>
<dbReference type="Gene3D" id="1.10.10.800">
    <property type="match status" value="1"/>
</dbReference>
<feature type="domain" description="Dienelactone hydrolase" evidence="1">
    <location>
        <begin position="29"/>
        <end position="136"/>
    </location>
</feature>
<dbReference type="PANTHER" id="PTHR47751">
    <property type="entry name" value="SUPERFAMILY HYDROLASE, PUTATIVE (AFU_ORTHOLOGUE AFUA_2G16580)-RELATED"/>
    <property type="match status" value="1"/>
</dbReference>
<evidence type="ECO:0000313" key="3">
    <source>
        <dbReference type="Proteomes" id="UP000077317"/>
    </source>
</evidence>
<dbReference type="AlphaFoldDB" id="A0A172Q5G8"/>
<name>A0A172Q5G8_9STRE</name>
<dbReference type="InterPro" id="IPR051411">
    <property type="entry name" value="Polyketide_trans_af380"/>
</dbReference>
<dbReference type="InterPro" id="IPR029058">
    <property type="entry name" value="AB_hydrolase_fold"/>
</dbReference>
<dbReference type="KEGG" id="spat:A0O21_00985"/>
<accession>A0A172Q5G8</accession>
<proteinExistence type="predicted"/>
<reference evidence="3" key="2">
    <citation type="submission" date="2016-03" db="EMBL/GenBank/DDBJ databases">
        <title>Streptococcus antelopensis sp. nov., isolated from the feces of the Tibetan antelope (Pantholops hodgsonii) in Hoh Xil National Nature Reserve, Qinghai, China.</title>
        <authorList>
            <person name="Bai X."/>
        </authorList>
    </citation>
    <scope>NUCLEOTIDE SEQUENCE [LARGE SCALE GENOMIC DNA]</scope>
    <source>
        <strain evidence="3">TA 26</strain>
    </source>
</reference>
<evidence type="ECO:0000259" key="1">
    <source>
        <dbReference type="Pfam" id="PF01738"/>
    </source>
</evidence>
<dbReference type="Gene3D" id="3.40.50.1820">
    <property type="entry name" value="alpha/beta hydrolase"/>
    <property type="match status" value="1"/>
</dbReference>
<dbReference type="STRING" id="1811193.A0O21_00985"/>
<sequence>MKKVSFFNYNGQGITMSANLYFPPEFDDAKTYPAIIVTHPAGGVKEQTSGLYAQHLAKANFITIAFDASYQGESSGLPRQLENPYIRVEDISGVADYLTTLRYVDSNRIGALGICAGGGYTVNAAINDRRLKAVATVSAANFGAMMRNGWTNNQSDAEALPLLEAASNARTEDCLKNTNQTIPLIPLKEEDAPSEEMRQSWEYYCTPRGGHPNAVGYATFRSFTQVLTYDAFFKADVFLTQPLLAIVGSAADSKWVSDTLIEKAASTDKKLVVIDGANHMELYDIPEYVSQAVEALSKFFTERL</sequence>